<keyword evidence="3" id="KW-1185">Reference proteome</keyword>
<proteinExistence type="predicted"/>
<evidence type="ECO:0000313" key="3">
    <source>
        <dbReference type="Proteomes" id="UP001519503"/>
    </source>
</evidence>
<reference evidence="2 3" key="1">
    <citation type="submission" date="2020-02" db="EMBL/GenBank/DDBJ databases">
        <title>Fructobacillus sp. isolated from paper mulberry of Taiwan.</title>
        <authorList>
            <person name="Lin S.-T."/>
        </authorList>
    </citation>
    <scope>NUCLEOTIDE SEQUENCE [LARGE SCALE GENOMIC DNA]</scope>
    <source>
        <strain evidence="2 3">S1-1</strain>
    </source>
</reference>
<organism evidence="2 3">
    <name type="scientific">Fructobacillus parabroussonetiae</name>
    <dbReference type="NCBI Taxonomy" id="2713174"/>
    <lineage>
        <taxon>Bacteria</taxon>
        <taxon>Bacillati</taxon>
        <taxon>Bacillota</taxon>
        <taxon>Bacilli</taxon>
        <taxon>Lactobacillales</taxon>
        <taxon>Lactobacillaceae</taxon>
        <taxon>Fructobacillus</taxon>
    </lineage>
</organism>
<dbReference type="EMBL" id="JAAMFL010000005">
    <property type="protein sequence ID" value="MBS9337397.1"/>
    <property type="molecule type" value="Genomic_DNA"/>
</dbReference>
<gene>
    <name evidence="2" type="ORF">G6R30_02825</name>
</gene>
<sequence>MSNLLTYEQKAKTKGLTIIQNVAEPSRQADYEAATVLERTQAKQAIEQARSTKEKDFSAIEHVDADSLSQQLTTLQALADEANREIDGAQTKGELQTALKHGLAMLDTVAKPELALAYQEVNAISRQNAYDAINASSKTKAVSMAKVPHVDSQSLADQQALLVAIVNETNERIDQSNNMAALRDILTKGLAAVDSLADPVKEAAYRRPAVADQEAAKKSLADAVPDKKKAFAGIDGVDPNGLDQSDKDLDKALEDALKVILEAKTAADLEKSFRDGLKKINQVPEPAVIEAKQEASAADHQRADDKVRHVISEKQDDFAKIDHVDEQSLEHQEKALDSLLKKTLAGLGQAVTKEDLAKALQEALDAIQSVAAPKLEKGYRPASDEDRDNARIALETASREKQDAMATIDHVDQQSLADQRRVLDQLLADLLSKLAEATLQKDVQSILNDGRDAIHDVANPTVENAYQSANEAKKQSAIDTLRQAIDAKKKTFETIEHVDQASLNKQENFLNTLLAEGQSAIEKAQENGEVDQVIQNILSVIAKVARPTLEADYQPASTLMKDLAKKALSAEAKAQEEHFKGIAHVNQEELTQQLTKLTNTLADQVQAVETATTRGQVKQAVQEGLVAIDAIDEPGVEVDYQAVTDRDRQKAHELVNRAHDHKTKDFAGIDHVDSDSLEAQEALLDKAAEAANRAIDAATIQSELKQATDDALKNLAAVAAPEVSPAYQPVAPDSVATAKEALDQAAEAKKKAFDSIDDLDPQSKKRQFDALDKAVEKGKKAIDAATNRGEMAKAFHDALAAVDDVATPDLQEEKQAANDQDRQKAKQKLAQQAETRKQVFAAIEHVDPTSLQNQQGLVDQALVKGQNAIDQAQTKGEVEKALQLSLNKLNQISSPSLESAYQKADQA</sequence>
<evidence type="ECO:0000256" key="1">
    <source>
        <dbReference type="SAM" id="Coils"/>
    </source>
</evidence>
<dbReference type="RefSeq" id="WP_213821263.1">
    <property type="nucleotide sequence ID" value="NZ_JAAMFL010000005.1"/>
</dbReference>
<feature type="coiled-coil region" evidence="1">
    <location>
        <begin position="387"/>
        <end position="414"/>
    </location>
</feature>
<accession>A0ABS5QX67</accession>
<dbReference type="Proteomes" id="UP001519503">
    <property type="component" value="Unassembled WGS sequence"/>
</dbReference>
<feature type="coiled-coil region" evidence="1">
    <location>
        <begin position="65"/>
        <end position="92"/>
    </location>
</feature>
<evidence type="ECO:0000313" key="2">
    <source>
        <dbReference type="EMBL" id="MBS9337397.1"/>
    </source>
</evidence>
<keyword evidence="1" id="KW-0175">Coiled coil</keyword>
<name>A0ABS5QX67_9LACO</name>
<protein>
    <submittedName>
        <fullName evidence="2">DUF1542 domain-containing protein</fullName>
    </submittedName>
</protein>
<comment type="caution">
    <text evidence="2">The sequence shown here is derived from an EMBL/GenBank/DDBJ whole genome shotgun (WGS) entry which is preliminary data.</text>
</comment>